<dbReference type="AlphaFoldDB" id="A0A2W5TT79"/>
<protein>
    <recommendedName>
        <fullName evidence="3">TIGR02265 family protein</fullName>
    </recommendedName>
</protein>
<evidence type="ECO:0000313" key="1">
    <source>
        <dbReference type="EMBL" id="PZR14535.1"/>
    </source>
</evidence>
<dbReference type="Proteomes" id="UP000249061">
    <property type="component" value="Unassembled WGS sequence"/>
</dbReference>
<proteinExistence type="predicted"/>
<evidence type="ECO:0008006" key="3">
    <source>
        <dbReference type="Google" id="ProtNLM"/>
    </source>
</evidence>
<name>A0A2W5TT79_9BACT</name>
<dbReference type="Pfam" id="PF09536">
    <property type="entry name" value="DUF2378"/>
    <property type="match status" value="1"/>
</dbReference>
<organism evidence="1 2">
    <name type="scientific">Archangium gephyra</name>
    <dbReference type="NCBI Taxonomy" id="48"/>
    <lineage>
        <taxon>Bacteria</taxon>
        <taxon>Pseudomonadati</taxon>
        <taxon>Myxococcota</taxon>
        <taxon>Myxococcia</taxon>
        <taxon>Myxococcales</taxon>
        <taxon>Cystobacterineae</taxon>
        <taxon>Archangiaceae</taxon>
        <taxon>Archangium</taxon>
    </lineage>
</organism>
<comment type="caution">
    <text evidence="1">The sequence shown here is derived from an EMBL/GenBank/DDBJ whole genome shotgun (WGS) entry which is preliminary data.</text>
</comment>
<dbReference type="InterPro" id="IPR011751">
    <property type="entry name" value="Mxa_paralog_2265"/>
</dbReference>
<evidence type="ECO:0000313" key="2">
    <source>
        <dbReference type="Proteomes" id="UP000249061"/>
    </source>
</evidence>
<gene>
    <name evidence="1" type="ORF">DI536_10820</name>
</gene>
<sequence>MSVIAKHSMFDGLFSVALKPTGAFREDLKSAGFDPDRPKPEYALRVWHDCVDVAARHLYPNERRERAWELVGERFIEGYLQTLVGKLIAVALPFLSPQSFVQRAPRFMSTGLVGAEVKLDWKGSKSATVTLTNVEHPACHLLAGVIAVSLGRINARGVKIQASPFGNEGSQVTVSWE</sequence>
<accession>A0A2W5TT79</accession>
<dbReference type="EMBL" id="QFQP01000007">
    <property type="protein sequence ID" value="PZR14535.1"/>
    <property type="molecule type" value="Genomic_DNA"/>
</dbReference>
<dbReference type="NCBIfam" id="TIGR02265">
    <property type="entry name" value="Mxa_TIGR02265"/>
    <property type="match status" value="1"/>
</dbReference>
<reference evidence="1 2" key="1">
    <citation type="submission" date="2017-08" db="EMBL/GenBank/DDBJ databases">
        <title>Infants hospitalized years apart are colonized by the same room-sourced microbial strains.</title>
        <authorList>
            <person name="Brooks B."/>
            <person name="Olm M.R."/>
            <person name="Firek B.A."/>
            <person name="Baker R."/>
            <person name="Thomas B.C."/>
            <person name="Morowitz M.J."/>
            <person name="Banfield J.F."/>
        </authorList>
    </citation>
    <scope>NUCLEOTIDE SEQUENCE [LARGE SCALE GENOMIC DNA]</scope>
    <source>
        <strain evidence="1">S2_003_000_R2_14</strain>
    </source>
</reference>